<dbReference type="EMBL" id="MN738851">
    <property type="protein sequence ID" value="QHT28015.1"/>
    <property type="molecule type" value="Genomic_DNA"/>
</dbReference>
<dbReference type="GO" id="GO:0006047">
    <property type="term" value="P:UDP-N-acetylglucosamine metabolic process"/>
    <property type="evidence" value="ECO:0007669"/>
    <property type="project" value="TreeGrafter"/>
</dbReference>
<keyword evidence="7" id="KW-0175">Coiled coil</keyword>
<dbReference type="AlphaFoldDB" id="A0A6C0EKX6"/>
<reference evidence="10" key="1">
    <citation type="journal article" date="2020" name="Nature">
        <title>Giant virus diversity and host interactions through global metagenomics.</title>
        <authorList>
            <person name="Schulz F."/>
            <person name="Roux S."/>
            <person name="Paez-Espino D."/>
            <person name="Jungbluth S."/>
            <person name="Walsh D.A."/>
            <person name="Denef V.J."/>
            <person name="McMahon K.D."/>
            <person name="Konstantinidis K.T."/>
            <person name="Eloe-Fadrosh E.A."/>
            <person name="Kyrpides N.C."/>
            <person name="Woyke T."/>
        </authorList>
    </citation>
    <scope>NUCLEOTIDE SEQUENCE</scope>
    <source>
        <strain evidence="10">GVMAG-M-3300001348-25</strain>
    </source>
</reference>
<feature type="domain" description="SIS" evidence="9">
    <location>
        <begin position="302"/>
        <end position="442"/>
    </location>
</feature>
<keyword evidence="3" id="KW-0032">Aminotransferase</keyword>
<evidence type="ECO:0000256" key="3">
    <source>
        <dbReference type="ARBA" id="ARBA00022576"/>
    </source>
</evidence>
<dbReference type="Pfam" id="PF01380">
    <property type="entry name" value="SIS"/>
    <property type="match status" value="2"/>
</dbReference>
<dbReference type="InterPro" id="IPR035466">
    <property type="entry name" value="GlmS/AgaS_SIS"/>
</dbReference>
<dbReference type="InterPro" id="IPR047084">
    <property type="entry name" value="GFAT_N"/>
</dbReference>
<dbReference type="CDD" id="cd00714">
    <property type="entry name" value="GFAT"/>
    <property type="match status" value="1"/>
</dbReference>
<evidence type="ECO:0000256" key="1">
    <source>
        <dbReference type="ARBA" id="ARBA00001031"/>
    </source>
</evidence>
<evidence type="ECO:0000256" key="5">
    <source>
        <dbReference type="ARBA" id="ARBA00022737"/>
    </source>
</evidence>
<dbReference type="InterPro" id="IPR005855">
    <property type="entry name" value="GFAT"/>
</dbReference>
<dbReference type="PANTHER" id="PTHR10937:SF0">
    <property type="entry name" value="GLUTAMINE--FRUCTOSE-6-PHOSPHATE TRANSAMINASE (ISOMERIZING)"/>
    <property type="match status" value="1"/>
</dbReference>
<dbReference type="InterPro" id="IPR001347">
    <property type="entry name" value="SIS_dom"/>
</dbReference>
<proteinExistence type="predicted"/>
<keyword evidence="4" id="KW-0808">Transferase</keyword>
<dbReference type="CDD" id="cd05009">
    <property type="entry name" value="SIS_GlmS_GlmD_2"/>
    <property type="match status" value="1"/>
</dbReference>
<keyword evidence="6" id="KW-0315">Glutamine amidotransferase</keyword>
<dbReference type="GO" id="GO:0006002">
    <property type="term" value="P:fructose 6-phosphate metabolic process"/>
    <property type="evidence" value="ECO:0007669"/>
    <property type="project" value="TreeGrafter"/>
</dbReference>
<dbReference type="GO" id="GO:0004360">
    <property type="term" value="F:glutamine-fructose-6-phosphate transaminase (isomerizing) activity"/>
    <property type="evidence" value="ECO:0007669"/>
    <property type="project" value="UniProtKB-EC"/>
</dbReference>
<organism evidence="10">
    <name type="scientific">viral metagenome</name>
    <dbReference type="NCBI Taxonomy" id="1070528"/>
    <lineage>
        <taxon>unclassified sequences</taxon>
        <taxon>metagenomes</taxon>
        <taxon>organismal metagenomes</taxon>
    </lineage>
</organism>
<dbReference type="PROSITE" id="PS51278">
    <property type="entry name" value="GATASE_TYPE_2"/>
    <property type="match status" value="1"/>
</dbReference>
<dbReference type="EC" id="2.6.1.16" evidence="2"/>
<name>A0A6C0EKX6_9ZZZZ</name>
<evidence type="ECO:0000256" key="7">
    <source>
        <dbReference type="SAM" id="Coils"/>
    </source>
</evidence>
<dbReference type="InterPro" id="IPR046348">
    <property type="entry name" value="SIS_dom_sf"/>
</dbReference>
<dbReference type="NCBIfam" id="NF001484">
    <property type="entry name" value="PRK00331.1"/>
    <property type="match status" value="1"/>
</dbReference>
<dbReference type="InterPro" id="IPR029055">
    <property type="entry name" value="Ntn_hydrolases_N"/>
</dbReference>
<keyword evidence="5" id="KW-0677">Repeat</keyword>
<dbReference type="InterPro" id="IPR017932">
    <property type="entry name" value="GATase_2_dom"/>
</dbReference>
<evidence type="ECO:0000313" key="10">
    <source>
        <dbReference type="EMBL" id="QHT28015.1"/>
    </source>
</evidence>
<dbReference type="GO" id="GO:0006487">
    <property type="term" value="P:protein N-linked glycosylation"/>
    <property type="evidence" value="ECO:0007669"/>
    <property type="project" value="TreeGrafter"/>
</dbReference>
<evidence type="ECO:0000259" key="9">
    <source>
        <dbReference type="PROSITE" id="PS51464"/>
    </source>
</evidence>
<dbReference type="FunFam" id="3.40.50.10490:FF:000036">
    <property type="entry name" value="Glutamine-fructose-6-phosphate transaminase (Isomerizing), variant"/>
    <property type="match status" value="1"/>
</dbReference>
<evidence type="ECO:0000256" key="2">
    <source>
        <dbReference type="ARBA" id="ARBA00012916"/>
    </source>
</evidence>
<dbReference type="InterPro" id="IPR035490">
    <property type="entry name" value="GlmS/FrlB_SIS"/>
</dbReference>
<accession>A0A6C0EKX6</accession>
<evidence type="ECO:0000259" key="8">
    <source>
        <dbReference type="PROSITE" id="PS51278"/>
    </source>
</evidence>
<dbReference type="SUPFAM" id="SSF53697">
    <property type="entry name" value="SIS domain"/>
    <property type="match status" value="1"/>
</dbReference>
<dbReference type="NCBIfam" id="TIGR01135">
    <property type="entry name" value="glmS"/>
    <property type="match status" value="1"/>
</dbReference>
<dbReference type="Pfam" id="PF13522">
    <property type="entry name" value="GATase_6"/>
    <property type="match status" value="1"/>
</dbReference>
<dbReference type="Gene3D" id="3.60.20.10">
    <property type="entry name" value="Glutamine Phosphoribosylpyrophosphate, subunit 1, domain 1"/>
    <property type="match status" value="1"/>
</dbReference>
<dbReference type="Gene3D" id="3.40.50.10490">
    <property type="entry name" value="Glucose-6-phosphate isomerase like protein, domain 1"/>
    <property type="match status" value="2"/>
</dbReference>
<evidence type="ECO:0000256" key="4">
    <source>
        <dbReference type="ARBA" id="ARBA00022679"/>
    </source>
</evidence>
<dbReference type="SUPFAM" id="SSF56235">
    <property type="entry name" value="N-terminal nucleophile aminohydrolases (Ntn hydrolases)"/>
    <property type="match status" value="1"/>
</dbReference>
<dbReference type="CDD" id="cd05008">
    <property type="entry name" value="SIS_GlmS_GlmD_1"/>
    <property type="match status" value="1"/>
</dbReference>
<dbReference type="PROSITE" id="PS51464">
    <property type="entry name" value="SIS"/>
    <property type="match status" value="2"/>
</dbReference>
<comment type="catalytic activity">
    <reaction evidence="1">
        <text>D-fructose 6-phosphate + L-glutamine = D-glucosamine 6-phosphate + L-glutamate</text>
        <dbReference type="Rhea" id="RHEA:13237"/>
        <dbReference type="ChEBI" id="CHEBI:29985"/>
        <dbReference type="ChEBI" id="CHEBI:58359"/>
        <dbReference type="ChEBI" id="CHEBI:58725"/>
        <dbReference type="ChEBI" id="CHEBI:61527"/>
        <dbReference type="EC" id="2.6.1.16"/>
    </reaction>
</comment>
<feature type="domain" description="Glutamine amidotransferase type-2" evidence="8">
    <location>
        <begin position="2"/>
        <end position="229"/>
    </location>
</feature>
<dbReference type="GO" id="GO:0097367">
    <property type="term" value="F:carbohydrate derivative binding"/>
    <property type="evidence" value="ECO:0007669"/>
    <property type="project" value="InterPro"/>
</dbReference>
<feature type="coiled-coil region" evidence="7">
    <location>
        <begin position="48"/>
        <end position="75"/>
    </location>
</feature>
<evidence type="ECO:0000256" key="6">
    <source>
        <dbReference type="ARBA" id="ARBA00022962"/>
    </source>
</evidence>
<sequence length="627" mass="70986">MCGIVGILQPNVLEYLLNGIKQLQNRGYDSAGISYLHNGKIETRKCASTEEESALIKLEQQLSNIENANNDEINAGIAHTRWATHGGKTDANSHPHVSYDNNFTLVHNGIIENYDALKKQCIEKGATFQSQTDSEVIVNLLAITYHNQKEKDVCLALKEVCEQLEGTWALVIMCKDFPNQLFCTRHGSPLLIGKQENTAYVVSEQSAFNNQIKDYFVLHNHDICHLCYQQDGNNNLLIKCETQQQYQTKTLTQQNAIFSSEPYSHFMEKEIMEQVDSSLRAISLGGRVLSNDCVKLGGLEMHQKELIDIDHLILLGCGTSYHAGLLGMEYFKELSDFHSVQLFDGADFDIKDVPKKGTTALLLLSQSGETKDLHRCIQIARQNNLFLIGVVNVVDSLIAREVDCGVYLNAGREVGVASTKSFTSQVIILSLMAIWFAQKRNVNANKRRQYIRDLRNLHVNIERILQENYQKMEKYIPFFSDFSNCFLLGKGRAHAIALEAALKIKEISYIHAEGYSASSLKHGPLALLEKNFPVILIHTHSEHDAKMQNVYNEIKSRNAKIMYISYEEDAKFLDHQHDMFISLKSGFNIFNDLLAIIPLQLLSYYCCLQYGYNPDMPRNLAKVVTVE</sequence>
<dbReference type="PANTHER" id="PTHR10937">
    <property type="entry name" value="GLUCOSAMINE--FRUCTOSE-6-PHOSPHATE AMINOTRANSFERASE, ISOMERIZING"/>
    <property type="match status" value="1"/>
</dbReference>
<feature type="domain" description="SIS" evidence="9">
    <location>
        <begin position="475"/>
        <end position="617"/>
    </location>
</feature>
<protein>
    <recommendedName>
        <fullName evidence="2">glutamine--fructose-6-phosphate transaminase (isomerizing)</fullName>
        <ecNumber evidence="2">2.6.1.16</ecNumber>
    </recommendedName>
</protein>